<gene>
    <name evidence="1" type="ORF">GCM10010260_07830</name>
</gene>
<protein>
    <submittedName>
        <fullName evidence="1">Uncharacterized protein</fullName>
    </submittedName>
</protein>
<dbReference type="AlphaFoldDB" id="A0A918I6C3"/>
<keyword evidence="2" id="KW-1185">Reference proteome</keyword>
<proteinExistence type="predicted"/>
<reference evidence="1" key="1">
    <citation type="journal article" date="2014" name="Int. J. Syst. Evol. Microbiol.">
        <title>Complete genome sequence of Corynebacterium casei LMG S-19264T (=DSM 44701T), isolated from a smear-ripened cheese.</title>
        <authorList>
            <consortium name="US DOE Joint Genome Institute (JGI-PGF)"/>
            <person name="Walter F."/>
            <person name="Albersmeier A."/>
            <person name="Kalinowski J."/>
            <person name="Ruckert C."/>
        </authorList>
    </citation>
    <scope>NUCLEOTIDE SEQUENCE</scope>
    <source>
        <strain evidence="1">JCM 4369</strain>
    </source>
</reference>
<organism evidence="1 2">
    <name type="scientific">Streptomyces filipinensis</name>
    <dbReference type="NCBI Taxonomy" id="66887"/>
    <lineage>
        <taxon>Bacteria</taxon>
        <taxon>Bacillati</taxon>
        <taxon>Actinomycetota</taxon>
        <taxon>Actinomycetes</taxon>
        <taxon>Kitasatosporales</taxon>
        <taxon>Streptomycetaceae</taxon>
        <taxon>Streptomyces</taxon>
    </lineage>
</organism>
<dbReference type="EMBL" id="BMTD01000001">
    <property type="protein sequence ID" value="GGU77867.1"/>
    <property type="molecule type" value="Genomic_DNA"/>
</dbReference>
<dbReference type="RefSeq" id="WP_191871176.1">
    <property type="nucleotide sequence ID" value="NZ_BMTD01000001.1"/>
</dbReference>
<comment type="caution">
    <text evidence="1">The sequence shown here is derived from an EMBL/GenBank/DDBJ whole genome shotgun (WGS) entry which is preliminary data.</text>
</comment>
<evidence type="ECO:0000313" key="2">
    <source>
        <dbReference type="Proteomes" id="UP000618795"/>
    </source>
</evidence>
<sequence length="294" mass="32146">MGNARRELLGAGRLVLDVRGRPGPPPLRFETADGGRLLLRQDGRPLMLGRSVGTCCPDLHLHRLDGYRSPLPPPRAARQRSAVNWPHEYARRLEEATGTPLTDGRWELALRTGFPPGIWDEDFVREWPGGSLGLYCGGGWHGVVPLRPLSPPDSGRVKAYRRLVRERTIAPVLLWWVSFLDGWLLLDGHDRAVAALAEGRTPECVQLTRLPDADTLGRSAETVVQAHEYHMERLAARPPGPGVGRQRAALEKAHGDTLAELPYAVVPTGTHPLPGGAPAWDALAAAAVFQFPCD</sequence>
<reference evidence="1" key="2">
    <citation type="submission" date="2020-09" db="EMBL/GenBank/DDBJ databases">
        <authorList>
            <person name="Sun Q."/>
            <person name="Ohkuma M."/>
        </authorList>
    </citation>
    <scope>NUCLEOTIDE SEQUENCE</scope>
    <source>
        <strain evidence="1">JCM 4369</strain>
    </source>
</reference>
<dbReference type="Proteomes" id="UP000618795">
    <property type="component" value="Unassembled WGS sequence"/>
</dbReference>
<name>A0A918I6C3_9ACTN</name>
<evidence type="ECO:0000313" key="1">
    <source>
        <dbReference type="EMBL" id="GGU77867.1"/>
    </source>
</evidence>
<accession>A0A918I6C3</accession>